<keyword evidence="2" id="KW-0175">Coiled coil</keyword>
<dbReference type="InterPro" id="IPR027417">
    <property type="entry name" value="P-loop_NTPase"/>
</dbReference>
<feature type="coiled-coil region" evidence="2">
    <location>
        <begin position="60"/>
        <end position="94"/>
    </location>
</feature>
<dbReference type="Gene3D" id="3.40.50.300">
    <property type="entry name" value="P-loop containing nucleotide triphosphate hydrolases"/>
    <property type="match status" value="1"/>
</dbReference>
<evidence type="ECO:0000313" key="5">
    <source>
        <dbReference type="EMBL" id="KPM38309.1"/>
    </source>
</evidence>
<feature type="compositionally biased region" description="Acidic residues" evidence="3">
    <location>
        <begin position="276"/>
        <end position="293"/>
    </location>
</feature>
<dbReference type="STRING" id="78410.A0A0P7AKS3"/>
<accession>A0A0P7AKS3</accession>
<dbReference type="SUPFAM" id="SSF52540">
    <property type="entry name" value="P-loop containing nucleoside triphosphate hydrolases"/>
    <property type="match status" value="1"/>
</dbReference>
<keyword evidence="6" id="KW-1185">Reference proteome</keyword>
<name>A0A0P7AKS3_9HYPO</name>
<keyword evidence="1" id="KW-0677">Repeat</keyword>
<evidence type="ECO:0000313" key="6">
    <source>
        <dbReference type="Proteomes" id="UP000050424"/>
    </source>
</evidence>
<dbReference type="Proteomes" id="UP000050424">
    <property type="component" value="Unassembled WGS sequence"/>
</dbReference>
<evidence type="ECO:0000256" key="3">
    <source>
        <dbReference type="SAM" id="MobiDB-lite"/>
    </source>
</evidence>
<evidence type="ECO:0000256" key="2">
    <source>
        <dbReference type="SAM" id="Coils"/>
    </source>
</evidence>
<dbReference type="InterPro" id="IPR007111">
    <property type="entry name" value="NACHT_NTPase"/>
</dbReference>
<evidence type="ECO:0000259" key="4">
    <source>
        <dbReference type="PROSITE" id="PS50837"/>
    </source>
</evidence>
<proteinExistence type="predicted"/>
<dbReference type="PROSITE" id="PS50837">
    <property type="entry name" value="NACHT"/>
    <property type="match status" value="1"/>
</dbReference>
<dbReference type="Pfam" id="PF24883">
    <property type="entry name" value="NPHP3_N"/>
    <property type="match status" value="1"/>
</dbReference>
<dbReference type="Pfam" id="PF25053">
    <property type="entry name" value="DUF7791"/>
    <property type="match status" value="1"/>
</dbReference>
<reference evidence="5 6" key="1">
    <citation type="submission" date="2015-09" db="EMBL/GenBank/DDBJ databases">
        <title>Draft genome of a European isolate of the apple canker pathogen Neonectria ditissima.</title>
        <authorList>
            <person name="Gomez-Cortecero A."/>
            <person name="Harrison R.J."/>
            <person name="Armitage A.D."/>
        </authorList>
    </citation>
    <scope>NUCLEOTIDE SEQUENCE [LARGE SCALE GENOMIC DNA]</scope>
    <source>
        <strain evidence="5 6">R09/05</strain>
    </source>
</reference>
<dbReference type="PANTHER" id="PTHR10039:SF5">
    <property type="entry name" value="NACHT DOMAIN-CONTAINING PROTEIN"/>
    <property type="match status" value="1"/>
</dbReference>
<dbReference type="AlphaFoldDB" id="A0A0P7AKS3"/>
<dbReference type="InterPro" id="IPR056884">
    <property type="entry name" value="NPHP3-like_N"/>
</dbReference>
<evidence type="ECO:0000256" key="1">
    <source>
        <dbReference type="ARBA" id="ARBA00022737"/>
    </source>
</evidence>
<gene>
    <name evidence="5" type="ORF">AK830_g8218</name>
</gene>
<comment type="caution">
    <text evidence="5">The sequence shown here is derived from an EMBL/GenBank/DDBJ whole genome shotgun (WGS) entry which is preliminary data.</text>
</comment>
<protein>
    <recommendedName>
        <fullName evidence="4">NACHT domain-containing protein</fullName>
    </recommendedName>
</protein>
<feature type="domain" description="NACHT" evidence="4">
    <location>
        <begin position="331"/>
        <end position="484"/>
    </location>
</feature>
<feature type="region of interest" description="Disordered" evidence="3">
    <location>
        <begin position="274"/>
        <end position="315"/>
    </location>
</feature>
<dbReference type="OrthoDB" id="5086500at2759"/>
<organism evidence="5 6">
    <name type="scientific">Neonectria ditissima</name>
    <dbReference type="NCBI Taxonomy" id="78410"/>
    <lineage>
        <taxon>Eukaryota</taxon>
        <taxon>Fungi</taxon>
        <taxon>Dikarya</taxon>
        <taxon>Ascomycota</taxon>
        <taxon>Pezizomycotina</taxon>
        <taxon>Sordariomycetes</taxon>
        <taxon>Hypocreomycetidae</taxon>
        <taxon>Hypocreales</taxon>
        <taxon>Nectriaceae</taxon>
        <taxon>Neonectria</taxon>
    </lineage>
</organism>
<sequence length="1189" mass="135295">MSGLEALGLACNIFQAISFGRETVSLIKTVYRDGSVDDSLEANAKDLSVLSSRVRAMASLDKQKRQNRQLLEIAERCQAAARDLQEEIDFIMGERKKGSLRTTIKVAMKANWRKRRLNDIERKLSNAEKLMQSGLLARVCDKLDAMRLDWTSLDTDVRFFLKQYRQGHRKTSDLISTESFRTRNHVTAEADRVTSELRLAVTQQTSSLDKAIHNSTRTISTAMAALSLGNDRKHRYERLLGSLKFPGMNERRNQVQRSHAGTFKWIFKNHPSCSDIDSEDENSESDREIDDTETERSESADSNQGEISNDSKESYDNRWDSFTGWLKSSNRIYWCSGKLGSGKSTLMKYIISDPRTQKALDVWNPGALLVSHFFWRPGNPMQQSIRGLFCSLLFQLLENDEAFLDHVLSTIPQTQRKDSETDWATDELQELCFHVMRQYRQPICLFLDGLDEVSTDDGVVHLLKVIHKFVAIPKVKACLASRPDRAISKRLGGGLYPSLRLQDLTFKDLRKYAKSNLELPPELKITVKLGQSIDLLSELIESAEGVFLWLCLAIRSLNRGLEHRNSPEELQQRIRSLPKSLADMYKDLWERLNEDKLLYHRKAALYFGFVIAKQSWQDRHWYETELNVFSMMLASTEMGDQLLGPHSEEIQLHTLVAACRDTENDVLTRCAGLLELSHGLQWPGAKAMPWNSEIYGTSLPFVTSTKSFQFIHRSAHDFLVSTEEGRTITSHCKFSAAYLQRRILQARLATYQLAMVSIDLYIKPEGLQYLFAHCRNDLSHCLTLIEEWKRHFSMELGDEKQDYHQLIQTCERLSSSGRLFYFLGHPRNILGHLPRGGFLAATAHLDCVEWLLAIVENRNLESDVLSKILFEKCRSLHGLSETGEILSLLVHKLLEKGADANKRFAVTDHSILNSMVETTLSVMVKKAFTWEAQSPEGLVGAYLKVLQHCVQVGANFEQSVCLYIDVYGQDDSLHFCSCPDLERHFTKFFKCGRQDAEVWIDRFKSPRDDSALGPVFQEDGWTIWATMPASDLIKSTLSGLSRYGLHSSLEADKIMRQLNAIVKSGYGHRAHVIGLDKSNQRGTTAGNYIKVSPQDSVYLTELITKSMMMERDWPVSRDGTKYMKAEGLGKRLDEVVARSIPAKEGIADRVKRLGFAEPTVYVDGDGVEYPREVAKKMAPDWISKTGYFG</sequence>
<dbReference type="EMBL" id="LKCW01000137">
    <property type="protein sequence ID" value="KPM38309.1"/>
    <property type="molecule type" value="Genomic_DNA"/>
</dbReference>
<dbReference type="InterPro" id="IPR056693">
    <property type="entry name" value="DUF7791"/>
</dbReference>
<dbReference type="PANTHER" id="PTHR10039">
    <property type="entry name" value="AMELOGENIN"/>
    <property type="match status" value="1"/>
</dbReference>